<sequence>MEDVGIVLAGFHESVSNALGHRVMFTNDRLPRATNLDGSAQSGADWKVERTLVKKGASVGSNVTITPGVTI</sequence>
<comment type="caution">
    <text evidence="1">The sequence shown here is derived from an EMBL/GenBank/DDBJ whole genome shotgun (WGS) entry which is preliminary data.</text>
</comment>
<accession>A0ABV1Z8B1</accession>
<name>A0ABV1Z8B1_9HYPH</name>
<dbReference type="InterPro" id="IPR011004">
    <property type="entry name" value="Trimer_LpxA-like_sf"/>
</dbReference>
<feature type="non-terminal residue" evidence="1">
    <location>
        <position position="71"/>
    </location>
</feature>
<organism evidence="1 2">
    <name type="scientific">Mesorhizobium caraganae</name>
    <dbReference type="NCBI Taxonomy" id="483206"/>
    <lineage>
        <taxon>Bacteria</taxon>
        <taxon>Pseudomonadati</taxon>
        <taxon>Pseudomonadota</taxon>
        <taxon>Alphaproteobacteria</taxon>
        <taxon>Hyphomicrobiales</taxon>
        <taxon>Phyllobacteriaceae</taxon>
        <taxon>Mesorhizobium</taxon>
    </lineage>
</organism>
<dbReference type="EMBL" id="JAMYQB010000047">
    <property type="protein sequence ID" value="MER9408347.1"/>
    <property type="molecule type" value="Genomic_DNA"/>
</dbReference>
<keyword evidence="2" id="KW-1185">Reference proteome</keyword>
<protein>
    <submittedName>
        <fullName evidence="1">Uncharacterized protein</fullName>
    </submittedName>
</protein>
<reference evidence="1 2" key="1">
    <citation type="journal article" date="2024" name="Proc. Natl. Acad. Sci. U.S.A.">
        <title>The evolutionary genomics of adaptation to stress in wild rhizobium bacteria.</title>
        <authorList>
            <person name="Kehlet-Delgado H."/>
            <person name="Montoya A.P."/>
            <person name="Jensen K.T."/>
            <person name="Wendlandt C.E."/>
            <person name="Dexheimer C."/>
            <person name="Roberts M."/>
            <person name="Torres Martinez L."/>
            <person name="Friesen M.L."/>
            <person name="Griffitts J.S."/>
            <person name="Porter S.S."/>
        </authorList>
    </citation>
    <scope>NUCLEOTIDE SEQUENCE [LARGE SCALE GENOMIC DNA]</scope>
    <source>
        <strain evidence="1 2">M0641</strain>
    </source>
</reference>
<evidence type="ECO:0000313" key="1">
    <source>
        <dbReference type="EMBL" id="MER9408347.1"/>
    </source>
</evidence>
<dbReference type="Proteomes" id="UP001433071">
    <property type="component" value="Unassembled WGS sequence"/>
</dbReference>
<gene>
    <name evidence="1" type="ORF">NKI36_30670</name>
</gene>
<evidence type="ECO:0000313" key="2">
    <source>
        <dbReference type="Proteomes" id="UP001433071"/>
    </source>
</evidence>
<dbReference type="SUPFAM" id="SSF51161">
    <property type="entry name" value="Trimeric LpxA-like enzymes"/>
    <property type="match status" value="1"/>
</dbReference>
<proteinExistence type="predicted"/>